<dbReference type="InterPro" id="IPR046342">
    <property type="entry name" value="CBS_dom_sf"/>
</dbReference>
<keyword evidence="4" id="KW-0129">CBS domain</keyword>
<dbReference type="InterPro" id="IPR000644">
    <property type="entry name" value="CBS_dom"/>
</dbReference>
<organism evidence="6 7">
    <name type="scientific">Candidatus Argoarchaeum ethanivorans</name>
    <dbReference type="NCBI Taxonomy" id="2608793"/>
    <lineage>
        <taxon>Archaea</taxon>
        <taxon>Methanobacteriati</taxon>
        <taxon>Methanobacteriota</taxon>
        <taxon>Stenosarchaea group</taxon>
        <taxon>Methanomicrobia</taxon>
        <taxon>Methanosarcinales</taxon>
        <taxon>Methanosarcinales incertae sedis</taxon>
        <taxon>GOM Arc I cluster</taxon>
        <taxon>Candidatus Argoarchaeum</taxon>
    </lineage>
</organism>
<reference evidence="6" key="1">
    <citation type="submission" date="2020-10" db="EMBL/GenBank/DDBJ databases">
        <authorList>
            <person name="Hahn C.J."/>
            <person name="Laso-Perez R."/>
            <person name="Vulcano F."/>
            <person name="Vaziourakis K.-M."/>
            <person name="Stokke R."/>
            <person name="Steen I.H."/>
            <person name="Teske A."/>
            <person name="Boetius A."/>
            <person name="Liebeke M."/>
            <person name="Amann R."/>
            <person name="Knittel K."/>
        </authorList>
    </citation>
    <scope>NUCLEOTIDE SEQUENCE</scope>
    <source>
        <strain evidence="6">Gfbio:e3339647-f889-4370-9287-4fb5cb688e4c:AG394J04_GoMArc1</strain>
    </source>
</reference>
<dbReference type="AlphaFoldDB" id="A0A811TAT4"/>
<evidence type="ECO:0000256" key="3">
    <source>
        <dbReference type="ARBA" id="ARBA00023167"/>
    </source>
</evidence>
<dbReference type="SMART" id="SM00116">
    <property type="entry name" value="CBS"/>
    <property type="match status" value="4"/>
</dbReference>
<name>A0A811TAT4_9EURY</name>
<feature type="domain" description="CBS" evidence="5">
    <location>
        <begin position="207"/>
        <end position="262"/>
    </location>
</feature>
<gene>
    <name evidence="6" type="ORF">FFODKBPE_00332</name>
</gene>
<feature type="domain" description="CBS" evidence="5">
    <location>
        <begin position="133"/>
        <end position="191"/>
    </location>
</feature>
<keyword evidence="3" id="KW-0486">Methionine biosynthesis</keyword>
<proteinExistence type="predicted"/>
<dbReference type="PROSITE" id="PS51371">
    <property type="entry name" value="CBS"/>
    <property type="match status" value="3"/>
</dbReference>
<comment type="caution">
    <text evidence="6">The sequence shown here is derived from an EMBL/GenBank/DDBJ whole genome shotgun (WGS) entry which is preliminary data.</text>
</comment>
<dbReference type="EMBL" id="CAJHIP010000010">
    <property type="protein sequence ID" value="CAD6492579.1"/>
    <property type="molecule type" value="Genomic_DNA"/>
</dbReference>
<sequence>MQVKDIMVEPLHIDKAQTLSSAMDMMEKTGMRRLLVMHNGNISGFITMRNIARELGTRKKASLPASSLHVTSATTDNFTKVLPEMKLTEAITIIDKTGGVLVVTDNSSTIGWITPNEVLENIRVLDGGAEDAMIRKPITVNPSSRVSHARRLILDKDIGRLPVMEEEKLVGIITEKDIAKAMRAFRELVSSNQQDSRIKNLIVEDIMTRQVTTVGTDTSLREVVTTMLEQNIGGIPVMNDYELVGIITRRNIIKMLANKPLS</sequence>
<evidence type="ECO:0000313" key="7">
    <source>
        <dbReference type="Proteomes" id="UP000603056"/>
    </source>
</evidence>
<evidence type="ECO:0000256" key="1">
    <source>
        <dbReference type="ARBA" id="ARBA00022605"/>
    </source>
</evidence>
<dbReference type="SUPFAM" id="SSF54631">
    <property type="entry name" value="CBS-domain pair"/>
    <property type="match status" value="2"/>
</dbReference>
<dbReference type="CDD" id="cd04584">
    <property type="entry name" value="CBS_pair_AcuB_like"/>
    <property type="match status" value="1"/>
</dbReference>
<evidence type="ECO:0000313" key="6">
    <source>
        <dbReference type="EMBL" id="CAD6492579.1"/>
    </source>
</evidence>
<protein>
    <recommendedName>
        <fullName evidence="5">CBS domain-containing protein</fullName>
    </recommendedName>
</protein>
<evidence type="ECO:0000256" key="2">
    <source>
        <dbReference type="ARBA" id="ARBA00022737"/>
    </source>
</evidence>
<keyword evidence="2" id="KW-0677">Repeat</keyword>
<keyword evidence="1" id="KW-0028">Amino-acid biosynthesis</keyword>
<dbReference type="PANTHER" id="PTHR48108:SF33">
    <property type="entry name" value="METHYLATED PROTEIN MJ0556"/>
    <property type="match status" value="1"/>
</dbReference>
<evidence type="ECO:0000259" key="5">
    <source>
        <dbReference type="PROSITE" id="PS51371"/>
    </source>
</evidence>
<evidence type="ECO:0000256" key="4">
    <source>
        <dbReference type="PROSITE-ProRule" id="PRU00703"/>
    </source>
</evidence>
<dbReference type="Gene3D" id="3.10.580.10">
    <property type="entry name" value="CBS-domain"/>
    <property type="match status" value="2"/>
</dbReference>
<feature type="domain" description="CBS" evidence="5">
    <location>
        <begin position="6"/>
        <end position="62"/>
    </location>
</feature>
<dbReference type="GO" id="GO:0009086">
    <property type="term" value="P:methionine biosynthetic process"/>
    <property type="evidence" value="ECO:0007669"/>
    <property type="project" value="UniProtKB-KW"/>
</dbReference>
<dbReference type="InterPro" id="IPR051462">
    <property type="entry name" value="CBS_domain-containing"/>
</dbReference>
<dbReference type="Proteomes" id="UP000603056">
    <property type="component" value="Unassembled WGS sequence"/>
</dbReference>
<dbReference type="PANTHER" id="PTHR48108">
    <property type="entry name" value="CBS DOMAIN-CONTAINING PROTEIN CBSX2, CHLOROPLASTIC"/>
    <property type="match status" value="1"/>
</dbReference>
<dbReference type="Pfam" id="PF00571">
    <property type="entry name" value="CBS"/>
    <property type="match status" value="4"/>
</dbReference>
<accession>A0A811TAT4</accession>